<evidence type="ECO:0000259" key="7">
    <source>
        <dbReference type="Pfam" id="PF04138"/>
    </source>
</evidence>
<evidence type="ECO:0000313" key="9">
    <source>
        <dbReference type="Proteomes" id="UP000245124"/>
    </source>
</evidence>
<comment type="similarity">
    <text evidence="2">Belongs to the GtrA family.</text>
</comment>
<evidence type="ECO:0000256" key="6">
    <source>
        <dbReference type="SAM" id="Phobius"/>
    </source>
</evidence>
<feature type="transmembrane region" description="Helical" evidence="6">
    <location>
        <begin position="109"/>
        <end position="129"/>
    </location>
</feature>
<comment type="subcellular location">
    <subcellularLocation>
        <location evidence="1">Membrane</location>
        <topology evidence="1">Multi-pass membrane protein</topology>
    </subcellularLocation>
</comment>
<dbReference type="InterPro" id="IPR051401">
    <property type="entry name" value="GtrA_CellWall_Glycosyl"/>
</dbReference>
<accession>A0A2R5FVW6</accession>
<evidence type="ECO:0000256" key="4">
    <source>
        <dbReference type="ARBA" id="ARBA00022989"/>
    </source>
</evidence>
<sequence>MLKKLMRNRIIRFLICGIITAAFNVLLMMTIIEVLKIEQPLHRNIANIVSIEISLLFSFFVYRTWVWPEGKWNFRYICLKQIPLYHVSCGLVIAIRSLILFPVLDWLGISYTLNTLIGIIIGSVVNYMFSAKLVF</sequence>
<feature type="transmembrane region" description="Helical" evidence="6">
    <location>
        <begin position="12"/>
        <end position="32"/>
    </location>
</feature>
<proteinExistence type="inferred from homology"/>
<keyword evidence="4 6" id="KW-1133">Transmembrane helix</keyword>
<comment type="caution">
    <text evidence="8">The sequence shown here is derived from an EMBL/GenBank/DDBJ whole genome shotgun (WGS) entry which is preliminary data.</text>
</comment>
<dbReference type="OrthoDB" id="9810303at2"/>
<keyword evidence="3 6" id="KW-0812">Transmembrane</keyword>
<dbReference type="PANTHER" id="PTHR38459">
    <property type="entry name" value="PROPHAGE BACTOPRENOL-LINKED GLUCOSE TRANSLOCASE HOMOLOG"/>
    <property type="match status" value="1"/>
</dbReference>
<evidence type="ECO:0000256" key="2">
    <source>
        <dbReference type="ARBA" id="ARBA00009399"/>
    </source>
</evidence>
<evidence type="ECO:0000256" key="1">
    <source>
        <dbReference type="ARBA" id="ARBA00004141"/>
    </source>
</evidence>
<keyword evidence="9" id="KW-1185">Reference proteome</keyword>
<dbReference type="AlphaFoldDB" id="A0A2R5FVW6"/>
<gene>
    <name evidence="8" type="ORF">NIES4072_34830</name>
</gene>
<reference evidence="8 9" key="1">
    <citation type="submission" date="2017-06" db="EMBL/GenBank/DDBJ databases">
        <title>Genome sequencing of cyanobaciteial culture collection at National Institute for Environmental Studies (NIES).</title>
        <authorList>
            <person name="Hirose Y."/>
            <person name="Shimura Y."/>
            <person name="Fujisawa T."/>
            <person name="Nakamura Y."/>
            <person name="Kawachi M."/>
        </authorList>
    </citation>
    <scope>NUCLEOTIDE SEQUENCE [LARGE SCALE GENOMIC DNA]</scope>
    <source>
        <strain evidence="8 9">NIES-4072</strain>
    </source>
</reference>
<organism evidence="8 9">
    <name type="scientific">Nostoc commune NIES-4072</name>
    <dbReference type="NCBI Taxonomy" id="2005467"/>
    <lineage>
        <taxon>Bacteria</taxon>
        <taxon>Bacillati</taxon>
        <taxon>Cyanobacteriota</taxon>
        <taxon>Cyanophyceae</taxon>
        <taxon>Nostocales</taxon>
        <taxon>Nostocaceae</taxon>
        <taxon>Nostoc</taxon>
    </lineage>
</organism>
<dbReference type="GO" id="GO:0000271">
    <property type="term" value="P:polysaccharide biosynthetic process"/>
    <property type="evidence" value="ECO:0007669"/>
    <property type="project" value="InterPro"/>
</dbReference>
<dbReference type="Proteomes" id="UP000245124">
    <property type="component" value="Unassembled WGS sequence"/>
</dbReference>
<feature type="domain" description="GtrA/DPMS transmembrane" evidence="7">
    <location>
        <begin position="12"/>
        <end position="135"/>
    </location>
</feature>
<dbReference type="Pfam" id="PF04138">
    <property type="entry name" value="GtrA_DPMS_TM"/>
    <property type="match status" value="1"/>
</dbReference>
<evidence type="ECO:0000256" key="5">
    <source>
        <dbReference type="ARBA" id="ARBA00023136"/>
    </source>
</evidence>
<keyword evidence="5 6" id="KW-0472">Membrane</keyword>
<evidence type="ECO:0000256" key="3">
    <source>
        <dbReference type="ARBA" id="ARBA00022692"/>
    </source>
</evidence>
<dbReference type="InterPro" id="IPR007267">
    <property type="entry name" value="GtrA_DPMS_TM"/>
</dbReference>
<dbReference type="PANTHER" id="PTHR38459:SF1">
    <property type="entry name" value="PROPHAGE BACTOPRENOL-LINKED GLUCOSE TRANSLOCASE HOMOLOG"/>
    <property type="match status" value="1"/>
</dbReference>
<dbReference type="EMBL" id="BDUD01000001">
    <property type="protein sequence ID" value="GBG19814.1"/>
    <property type="molecule type" value="Genomic_DNA"/>
</dbReference>
<protein>
    <submittedName>
        <fullName evidence="8">GtrA family protein</fullName>
    </submittedName>
</protein>
<dbReference type="GO" id="GO:0005886">
    <property type="term" value="C:plasma membrane"/>
    <property type="evidence" value="ECO:0007669"/>
    <property type="project" value="TreeGrafter"/>
</dbReference>
<name>A0A2R5FVW6_NOSCO</name>
<feature type="transmembrane region" description="Helical" evidence="6">
    <location>
        <begin position="44"/>
        <end position="62"/>
    </location>
</feature>
<feature type="transmembrane region" description="Helical" evidence="6">
    <location>
        <begin position="83"/>
        <end position="103"/>
    </location>
</feature>
<evidence type="ECO:0000313" key="8">
    <source>
        <dbReference type="EMBL" id="GBG19814.1"/>
    </source>
</evidence>